<feature type="domain" description="SnoaL-like" evidence="1">
    <location>
        <begin position="9"/>
        <end position="112"/>
    </location>
</feature>
<dbReference type="KEGG" id="vcr:VC395_1133"/>
<dbReference type="InterPro" id="IPR032710">
    <property type="entry name" value="NTF2-like_dom_sf"/>
</dbReference>
<evidence type="ECO:0000313" key="2">
    <source>
        <dbReference type="EMBL" id="ABQ20059.1"/>
    </source>
</evidence>
<dbReference type="SUPFAM" id="SSF54427">
    <property type="entry name" value="NTF2-like"/>
    <property type="match status" value="1"/>
</dbReference>
<reference evidence="2 3" key="1">
    <citation type="submission" date="2007-03" db="EMBL/GenBank/DDBJ databases">
        <authorList>
            <person name="Heidelberg J."/>
        </authorList>
    </citation>
    <scope>NUCLEOTIDE SEQUENCE [LARGE SCALE GENOMIC DNA]</scope>
    <source>
        <strain evidence="3">ATCC 39541 / Classical Ogawa 395 / O395</strain>
    </source>
</reference>
<accession>A0A0H3AHZ7</accession>
<dbReference type="eggNOG" id="COG3631">
    <property type="taxonomic scope" value="Bacteria"/>
</dbReference>
<dbReference type="Proteomes" id="UP000000249">
    <property type="component" value="Chromosome 1"/>
</dbReference>
<protein>
    <submittedName>
        <fullName evidence="2">Transcriptional regulator</fullName>
    </submittedName>
</protein>
<evidence type="ECO:0000313" key="3">
    <source>
        <dbReference type="Proteomes" id="UP000000249"/>
    </source>
</evidence>
<dbReference type="Pfam" id="PF12680">
    <property type="entry name" value="SnoaL_2"/>
    <property type="match status" value="1"/>
</dbReference>
<name>A0A0H3AHZ7_VIBC3</name>
<dbReference type="KEGG" id="vco:VC0395_A0636"/>
<organism evidence="2 3">
    <name type="scientific">Vibrio cholerae serotype O1 (strain ATCC 39541 / Classical Ogawa 395 / O395)</name>
    <dbReference type="NCBI Taxonomy" id="345073"/>
    <lineage>
        <taxon>Bacteria</taxon>
        <taxon>Pseudomonadati</taxon>
        <taxon>Pseudomonadota</taxon>
        <taxon>Gammaproteobacteria</taxon>
        <taxon>Vibrionales</taxon>
        <taxon>Vibrionaceae</taxon>
        <taxon>Vibrio</taxon>
    </lineage>
</organism>
<proteinExistence type="predicted"/>
<dbReference type="OrthoDB" id="1115105at2"/>
<gene>
    <name evidence="2" type="ordered locus">VC0395_A0636</name>
</gene>
<dbReference type="Gene3D" id="3.10.450.50">
    <property type="match status" value="1"/>
</dbReference>
<dbReference type="InterPro" id="IPR037401">
    <property type="entry name" value="SnoaL-like"/>
</dbReference>
<dbReference type="AlphaFoldDB" id="A0A0H3AHZ7"/>
<evidence type="ECO:0000259" key="1">
    <source>
        <dbReference type="Pfam" id="PF12680"/>
    </source>
</evidence>
<dbReference type="PATRIC" id="fig|345073.21.peg.1100"/>
<dbReference type="EMBL" id="CP000627">
    <property type="protein sequence ID" value="ABQ20059.1"/>
    <property type="molecule type" value="Genomic_DNA"/>
</dbReference>
<dbReference type="FunFam" id="3.10.450.50:FF:000036">
    <property type="entry name" value="Putative transcriptional regulator"/>
    <property type="match status" value="1"/>
</dbReference>
<sequence>MSIMDVQHVAQFYQQLDKSQLHRLIEIYHPDVVFEDAAHRIEGFDALYQYFLNLYQNVHTCTFTIHEQYAVNEGAFLVWTMHLRHPKLAKGEQVDVKGVSHLHFAEGKVTYHRDYFDMGEMLYEQLPVLGQVIRAIKRRLGQ</sequence>